<dbReference type="Proteomes" id="UP001478862">
    <property type="component" value="Unassembled WGS sequence"/>
</dbReference>
<dbReference type="InterPro" id="IPR043148">
    <property type="entry name" value="TagF_C"/>
</dbReference>
<name>A0ABV1MXF9_9BACI</name>
<keyword evidence="2" id="KW-1185">Reference proteome</keyword>
<comment type="caution">
    <text evidence="1">The sequence shown here is derived from an EMBL/GenBank/DDBJ whole genome shotgun (WGS) entry which is preliminary data.</text>
</comment>
<reference evidence="1 2" key="1">
    <citation type="submission" date="2024-06" db="EMBL/GenBank/DDBJ databases">
        <title>Lysinibacillus zambalefons sp. nov., a Novel Firmicute Isolated from the Poon Bato Zambales Hyperalkaline Spring.</title>
        <authorList>
            <person name="Aja J.A."/>
            <person name="Lazaro J.E.H."/>
            <person name="Llorin L.D."/>
            <person name="Lim K.R."/>
            <person name="Teodosio J."/>
            <person name="Dalisay D.S."/>
        </authorList>
    </citation>
    <scope>NUCLEOTIDE SEQUENCE [LARGE SCALE GENOMIC DNA]</scope>
    <source>
        <strain evidence="1 2">M3</strain>
    </source>
</reference>
<protein>
    <recommendedName>
        <fullName evidence="3">Capsule biosynthesis protein</fullName>
    </recommendedName>
</protein>
<dbReference type="Gene3D" id="3.40.50.12580">
    <property type="match status" value="1"/>
</dbReference>
<dbReference type="RefSeq" id="WP_349661240.1">
    <property type="nucleotide sequence ID" value="NZ_JBEGDG010000018.1"/>
</dbReference>
<evidence type="ECO:0000313" key="2">
    <source>
        <dbReference type="Proteomes" id="UP001478862"/>
    </source>
</evidence>
<proteinExistence type="predicted"/>
<sequence length="575" mass="68220">MEKELSISLFENIEEIIIWGSGSGYEKWKEKINLNISYIVDSNPQKWGTFIDDIEIISPETLKGFDLVNTKFLILSFFIQEITEQIVQLGFSKENIFTFKHIERTVFKYEKKHRYLEFQNVNKYSLKDFIEKMDKIYSDLNYKNVSLNSIMLPYISLIASRLFLESSNEMLFPVTSFKPYLHLKEGPILVSFVWQEKRRPSHYLLIKKMIEQVPKKLISELVPASFYNEEEHTENHIIFKPSIFDFKFEKELNKLATSFKEEHLNLNKEETDWLLSFTKYFILLIDFAYEFFENNKYKIYISGFSNNSEENVFVQVANQLNIVTFNLQHGTYGKTEEFELVPYSHIYKYPKAKYSLLWGNYWKEVLRDVILDDSQLISVGNPIMNYKKNDRLKLKNSKTKLINKNVFLICFYGPSQGEVSINQQMLDFADEIAVKYNMKYIAKMHPENKVLPEEFSFNEENCIEFIKDNRNIHDLFNKVDFIICCSSTVIHEAVYYYIPVFVFNAHAATNSICGPLSTRFDFKDQLLDQIKKFLNKYNFNELLDEYDKIGEIFFEIEEDIDISVKYKNIFLQALD</sequence>
<dbReference type="Gene3D" id="3.40.50.720">
    <property type="entry name" value="NAD(P)-binding Rossmann-like Domain"/>
    <property type="match status" value="1"/>
</dbReference>
<evidence type="ECO:0008006" key="3">
    <source>
        <dbReference type="Google" id="ProtNLM"/>
    </source>
</evidence>
<dbReference type="EMBL" id="JBEGDG010000018">
    <property type="protein sequence ID" value="MEQ6356839.1"/>
    <property type="molecule type" value="Genomic_DNA"/>
</dbReference>
<organism evidence="1 2">
    <name type="scientific">Lysinibacillus zambalensis</name>
    <dbReference type="NCBI Taxonomy" id="3160866"/>
    <lineage>
        <taxon>Bacteria</taxon>
        <taxon>Bacillati</taxon>
        <taxon>Bacillota</taxon>
        <taxon>Bacilli</taxon>
        <taxon>Bacillales</taxon>
        <taxon>Bacillaceae</taxon>
        <taxon>Lysinibacillus</taxon>
    </lineage>
</organism>
<accession>A0ABV1MXF9</accession>
<gene>
    <name evidence="1" type="ORF">ABNX05_19605</name>
</gene>
<evidence type="ECO:0000313" key="1">
    <source>
        <dbReference type="EMBL" id="MEQ6356839.1"/>
    </source>
</evidence>
<dbReference type="SUPFAM" id="SSF53756">
    <property type="entry name" value="UDP-Glycosyltransferase/glycogen phosphorylase"/>
    <property type="match status" value="1"/>
</dbReference>